<feature type="region of interest" description="Disordered" evidence="1">
    <location>
        <begin position="1"/>
        <end position="33"/>
    </location>
</feature>
<accession>A0A7D9L945</accession>
<name>A0A7D9L945_PARCT</name>
<dbReference type="OrthoDB" id="8906575at2759"/>
<evidence type="ECO:0000313" key="3">
    <source>
        <dbReference type="Proteomes" id="UP001152795"/>
    </source>
</evidence>
<dbReference type="SUPFAM" id="SSF52266">
    <property type="entry name" value="SGNH hydrolase"/>
    <property type="match status" value="1"/>
</dbReference>
<feature type="compositionally biased region" description="Basic and acidic residues" evidence="1">
    <location>
        <begin position="7"/>
        <end position="23"/>
    </location>
</feature>
<comment type="caution">
    <text evidence="2">The sequence shown here is derived from an EMBL/GenBank/DDBJ whole genome shotgun (WGS) entry which is preliminary data.</text>
</comment>
<dbReference type="AlphaFoldDB" id="A0A7D9L945"/>
<organism evidence="2 3">
    <name type="scientific">Paramuricea clavata</name>
    <name type="common">Red gorgonian</name>
    <name type="synonym">Violescent sea-whip</name>
    <dbReference type="NCBI Taxonomy" id="317549"/>
    <lineage>
        <taxon>Eukaryota</taxon>
        <taxon>Metazoa</taxon>
        <taxon>Cnidaria</taxon>
        <taxon>Anthozoa</taxon>
        <taxon>Octocorallia</taxon>
        <taxon>Malacalcyonacea</taxon>
        <taxon>Plexauridae</taxon>
        <taxon>Paramuricea</taxon>
    </lineage>
</organism>
<dbReference type="SUPFAM" id="SSF56219">
    <property type="entry name" value="DNase I-like"/>
    <property type="match status" value="1"/>
</dbReference>
<evidence type="ECO:0000256" key="1">
    <source>
        <dbReference type="SAM" id="MobiDB-lite"/>
    </source>
</evidence>
<dbReference type="Gene3D" id="3.40.50.1110">
    <property type="entry name" value="SGNH hydrolase"/>
    <property type="match status" value="1"/>
</dbReference>
<keyword evidence="3" id="KW-1185">Reference proteome</keyword>
<evidence type="ECO:0000313" key="2">
    <source>
        <dbReference type="EMBL" id="CAB4025705.1"/>
    </source>
</evidence>
<sequence>MIIDAGKNTEKMRNTELHPKTDPDLPSTEDTNTPITFYTPVGTRNPILILEDEKTEQRLDIDKIQRVNKEEVATSTNKIITESTIIICVSNGHKLDTKLLGPDTSSAYIRCQIIGSAENILKQHDLKNPKTIILHSGTNDIEKRSVESICKDTHLLLSFIKSKHPHTRIILSSLLPRNDYLLEKAQKLNEQLIKISSEFTNTNLVKHDNLFRSTAILYDKKHLNSKGVKIFAKNLKGAYFGTTKKYQPTNKSSHQQPSTMLSISAWNIHGLKHKTLGDKLSNIDFIENVKDLDLIFLTETWSNEINSIPGFVTLSTITATRKSNSACRLSGRISLLFKKEFENAIFIEKQTKNFLWCRIDNTILNSTKDLFICGVYIPPERSSYFDEDIFHNLENDVVYFSKKGNVTLLGDFNARTSKLEDFVSKEGNTFINDITETSLEPKTRDNFDSCVNNH</sequence>
<protein>
    <submittedName>
        <fullName evidence="2">Uncharacterized protein</fullName>
    </submittedName>
</protein>
<proteinExistence type="predicted"/>
<dbReference type="InterPro" id="IPR036514">
    <property type="entry name" value="SGNH_hydro_sf"/>
</dbReference>
<feature type="non-terminal residue" evidence="2">
    <location>
        <position position="1"/>
    </location>
</feature>
<dbReference type="InterPro" id="IPR036691">
    <property type="entry name" value="Endo/exonu/phosph_ase_sf"/>
</dbReference>
<dbReference type="Proteomes" id="UP001152795">
    <property type="component" value="Unassembled WGS sequence"/>
</dbReference>
<dbReference type="EMBL" id="CACRXK020013772">
    <property type="protein sequence ID" value="CAB4025705.1"/>
    <property type="molecule type" value="Genomic_DNA"/>
</dbReference>
<reference evidence="2" key="1">
    <citation type="submission" date="2020-04" db="EMBL/GenBank/DDBJ databases">
        <authorList>
            <person name="Alioto T."/>
            <person name="Alioto T."/>
            <person name="Gomez Garrido J."/>
        </authorList>
    </citation>
    <scope>NUCLEOTIDE SEQUENCE</scope>
    <source>
        <strain evidence="2">A484AB</strain>
    </source>
</reference>
<gene>
    <name evidence="2" type="ORF">PACLA_8A026743</name>
</gene>
<dbReference type="Gene3D" id="3.60.10.10">
    <property type="entry name" value="Endonuclease/exonuclease/phosphatase"/>
    <property type="match status" value="1"/>
</dbReference>